<dbReference type="HOGENOM" id="CLU_3094797_0_0_10"/>
<proteinExistence type="predicted"/>
<dbReference type="Proteomes" id="UP000003919">
    <property type="component" value="Chromosome"/>
</dbReference>
<name>A3I2G7_9BACT</name>
<reference evidence="1 2" key="1">
    <citation type="journal article" date="2011" name="J. Bacteriol.">
        <title>Complete genome sequence of Algoriphagus sp. PR1, bacterial prey of a colony-forming choanoflagellate.</title>
        <authorList>
            <person name="Alegado R.A."/>
            <person name="Ferriera S."/>
            <person name="Nusbaum C."/>
            <person name="Young S.K."/>
            <person name="Zeng Q."/>
            <person name="Imamovic A."/>
            <person name="Fairclough S.R."/>
            <person name="King N."/>
        </authorList>
    </citation>
    <scope>NUCLEOTIDE SEQUENCE [LARGE SCALE GENOMIC DNA]</scope>
    <source>
        <strain evidence="1 2">PR1</strain>
    </source>
</reference>
<keyword evidence="1" id="KW-0436">Ligase</keyword>
<gene>
    <name evidence="1" type="ORF">ALPR1_16523</name>
</gene>
<accession>A3I2G7</accession>
<dbReference type="EMBL" id="CM001023">
    <property type="protein sequence ID" value="EAZ79271.1"/>
    <property type="molecule type" value="Genomic_DNA"/>
</dbReference>
<protein>
    <submittedName>
        <fullName evidence="1">DNA ligase, NAD-dependent</fullName>
    </submittedName>
</protein>
<comment type="caution">
    <text evidence="1">The sequence shown here is derived from an EMBL/GenBank/DDBJ whole genome shotgun (WGS) entry which is preliminary data.</text>
</comment>
<dbReference type="GO" id="GO:0016874">
    <property type="term" value="F:ligase activity"/>
    <property type="evidence" value="ECO:0007669"/>
    <property type="project" value="UniProtKB-KW"/>
</dbReference>
<dbReference type="AlphaFoldDB" id="A3I2G7"/>
<keyword evidence="2" id="KW-1185">Reference proteome</keyword>
<dbReference type="EMBL" id="AAXU02000001">
    <property type="protein sequence ID" value="EAZ79271.1"/>
    <property type="molecule type" value="Genomic_DNA"/>
</dbReference>
<dbReference type="SUPFAM" id="SSF56091">
    <property type="entry name" value="DNA ligase/mRNA capping enzyme, catalytic domain"/>
    <property type="match status" value="1"/>
</dbReference>
<evidence type="ECO:0000313" key="2">
    <source>
        <dbReference type="Proteomes" id="UP000003919"/>
    </source>
</evidence>
<dbReference type="RefSeq" id="WP_008202167.1">
    <property type="nucleotide sequence ID" value="NZ_CM001023.1"/>
</dbReference>
<sequence>MNHQEAAQRIAQLSKEIDHPNQLYYMEDQAVISDFEFNQSRNDLNLLKPTL</sequence>
<organism evidence="1 2">
    <name type="scientific">Algoriphagus machipongonensis</name>
    <dbReference type="NCBI Taxonomy" id="388413"/>
    <lineage>
        <taxon>Bacteria</taxon>
        <taxon>Pseudomonadati</taxon>
        <taxon>Bacteroidota</taxon>
        <taxon>Cytophagia</taxon>
        <taxon>Cytophagales</taxon>
        <taxon>Cyclobacteriaceae</taxon>
        <taxon>Algoriphagus</taxon>
    </lineage>
</organism>
<evidence type="ECO:0000313" key="1">
    <source>
        <dbReference type="EMBL" id="EAZ79271.1"/>
    </source>
</evidence>
<dbReference type="Gene3D" id="1.10.287.610">
    <property type="entry name" value="Helix hairpin bin"/>
    <property type="match status" value="1"/>
</dbReference>